<evidence type="ECO:0000313" key="1">
    <source>
        <dbReference type="EMBL" id="KAB8240078.1"/>
    </source>
</evidence>
<gene>
    <name evidence="1" type="ORF">BDV35DRAFT_145601</name>
</gene>
<name>A0A5N6GDM3_ASPFL</name>
<reference evidence="1" key="1">
    <citation type="submission" date="2019-04" db="EMBL/GenBank/DDBJ databases">
        <title>Friends and foes A comparative genomics study of 23 Aspergillus species from section Flavi.</title>
        <authorList>
            <consortium name="DOE Joint Genome Institute"/>
            <person name="Kjaerbolling I."/>
            <person name="Vesth T."/>
            <person name="Frisvad J.C."/>
            <person name="Nybo J.L."/>
            <person name="Theobald S."/>
            <person name="Kildgaard S."/>
            <person name="Isbrandt T."/>
            <person name="Kuo A."/>
            <person name="Sato A."/>
            <person name="Lyhne E.K."/>
            <person name="Kogle M.E."/>
            <person name="Wiebenga A."/>
            <person name="Kun R.S."/>
            <person name="Lubbers R.J."/>
            <person name="Makela M.R."/>
            <person name="Barry K."/>
            <person name="Chovatia M."/>
            <person name="Clum A."/>
            <person name="Daum C."/>
            <person name="Haridas S."/>
            <person name="He G."/>
            <person name="LaButti K."/>
            <person name="Lipzen A."/>
            <person name="Mondo S."/>
            <person name="Riley R."/>
            <person name="Salamov A."/>
            <person name="Simmons B.A."/>
            <person name="Magnuson J.K."/>
            <person name="Henrissat B."/>
            <person name="Mortensen U.H."/>
            <person name="Larsen T.O."/>
            <person name="Devries R.P."/>
            <person name="Grigoriev I.V."/>
            <person name="Machida M."/>
            <person name="Baker S.E."/>
            <person name="Andersen M.R."/>
        </authorList>
    </citation>
    <scope>NUCLEOTIDE SEQUENCE [LARGE SCALE GENOMIC DNA]</scope>
    <source>
        <strain evidence="1">CBS 121.62</strain>
    </source>
</reference>
<dbReference type="EMBL" id="ML734785">
    <property type="protein sequence ID" value="KAB8240078.1"/>
    <property type="molecule type" value="Genomic_DNA"/>
</dbReference>
<sequence>MNHVRAQTAHSSTIEPSFQIQYAAAGQYQLGTIERRFHIPVETLLGCTEGVVALLQYGEILRTIPYVWRLLWVGPGRSLQRLMEMTLNDGRAILVYDFDKKIDISEEVLRSSYVGSILLYPHNGVWVTLVKAILAGALKNFRGSISYTRWRGRRYFQRFLTWWS</sequence>
<dbReference type="AlphaFoldDB" id="A0A5N6GDM3"/>
<protein>
    <submittedName>
        <fullName evidence="1">Uncharacterized protein</fullName>
    </submittedName>
</protein>
<accession>A0A5N6GDM3</accession>
<proteinExistence type="predicted"/>
<dbReference type="Proteomes" id="UP000325434">
    <property type="component" value="Unassembled WGS sequence"/>
</dbReference>
<organism evidence="1">
    <name type="scientific">Aspergillus flavus</name>
    <dbReference type="NCBI Taxonomy" id="5059"/>
    <lineage>
        <taxon>Eukaryota</taxon>
        <taxon>Fungi</taxon>
        <taxon>Dikarya</taxon>
        <taxon>Ascomycota</taxon>
        <taxon>Pezizomycotina</taxon>
        <taxon>Eurotiomycetes</taxon>
        <taxon>Eurotiomycetidae</taxon>
        <taxon>Eurotiales</taxon>
        <taxon>Aspergillaceae</taxon>
        <taxon>Aspergillus</taxon>
        <taxon>Aspergillus subgen. Circumdati</taxon>
    </lineage>
</organism>